<dbReference type="SUPFAM" id="SSF56112">
    <property type="entry name" value="Protein kinase-like (PK-like)"/>
    <property type="match status" value="1"/>
</dbReference>
<feature type="region of interest" description="Disordered" evidence="3">
    <location>
        <begin position="408"/>
        <end position="468"/>
    </location>
</feature>
<comment type="caution">
    <text evidence="5">The sequence shown here is derived from an EMBL/GenBank/DDBJ whole genome shotgun (WGS) entry which is preliminary data.</text>
</comment>
<dbReference type="Pfam" id="PF16135">
    <property type="entry name" value="TDBD"/>
    <property type="match status" value="1"/>
</dbReference>
<dbReference type="Gene3D" id="1.10.510.10">
    <property type="entry name" value="Transferase(Phosphotransferase) domain 1"/>
    <property type="match status" value="1"/>
</dbReference>
<reference evidence="5" key="2">
    <citation type="submission" date="2020-08" db="EMBL/GenBank/DDBJ databases">
        <title>Plant Genome Project.</title>
        <authorList>
            <person name="Zhang R.-G."/>
        </authorList>
    </citation>
    <scope>NUCLEOTIDE SEQUENCE</scope>
    <source>
        <strain evidence="5">Huo1</strain>
        <tissue evidence="5">Leaf</tissue>
    </source>
</reference>
<feature type="compositionally biased region" description="Basic and acidic residues" evidence="3">
    <location>
        <begin position="1306"/>
        <end position="1318"/>
    </location>
</feature>
<feature type="compositionally biased region" description="Basic and acidic residues" evidence="3">
    <location>
        <begin position="378"/>
        <end position="388"/>
    </location>
</feature>
<evidence type="ECO:0000256" key="1">
    <source>
        <dbReference type="ARBA" id="ARBA00004123"/>
    </source>
</evidence>
<proteinExistence type="predicted"/>
<feature type="region of interest" description="Disordered" evidence="3">
    <location>
        <begin position="318"/>
        <end position="388"/>
    </location>
</feature>
<accession>A0A8X8XWH5</accession>
<keyword evidence="2" id="KW-0539">Nucleus</keyword>
<dbReference type="GO" id="GO:0003714">
    <property type="term" value="F:transcription corepressor activity"/>
    <property type="evidence" value="ECO:0007669"/>
    <property type="project" value="InterPro"/>
</dbReference>
<sequence>MAPEVYEEEYNELVDIYSFGMCILEMVTFEYPYSECTHRAQIYKKVVSGKKPDALYKVKDAEVRRFVEKCLATVFDSEYDELGLILSQQHQLSAHHSTSSSLVNGYNNFLGYEPENDLDCNSVEYEGNEIDLFTSQEDGHVGNKVDVMIKGRRTEDDSIFLRLRIADKEGPIRNIYFPFDTETDTALCVATEMVAACPSPLLPQSRQQAGGEGAFDRLAVDFDEAAAALPDGEDGDEEDAEEGAELDEEVELVELPDVSGGGEIDEAGDGGDDDGPEHEVRGVVEERHEEEERGVGSGVLKKKSSSGWLIIKKASANKSVGGGLGGFGDSSSKGKKRSRLVASGSDSSSRSSSDDDESLELMRRKMSEKRLKGSAGCKRNEEVSAEKQRSRLDLFEFDEYDEFEFDGKKMRNEHTQDRFKRVGRNDGGDVKEQKHGSYFNGSSSGRSKNAGGSGVRSKGFGSSDDEAHMPISLLKTKYKETAGESIRLQGKNGVLKVMVNKKKRMDVPSQHKNLEPLVADLPVYSDSKTSKSRGLIVGKERSGGKGKEEIKLEKVNPTPNKKRKARDSGVDEIDEVLATPRPQACSSKKAVKKEAERSPSTEISPPVKGKEGKESNAKRSGNTEKQMLREKIRGMLIDAGWSIDYRPRRNRDYLDAVYINPGGTAYWSIIKAYDAFKKHLDEDGDKVKAKVGSPSFAPLSEDLINKLTRQTKKKIAEELKRKRKKESMTKSAKKSAVKEDGDSSDDDDQSEERLSPYMKQNQKLRGKSGKVDQDSGVDLSDDSLDRKPRKVKFGKPSASSKSNPVQGRTSKVIGRCTLLVRGSDRGDNSDYDGYVPYGGKRTVLAWLIDSGTAKLSEKVQYMNRRRTKVMLEGWITREGIHCGCCSKILTVSKFELHAGSKLRQPFQNIFLESGSSLLQCQIDAWNSQEESLHRDFFTVDVDGDDPDDDTCGSYYPSVLQMLPSDHNSCIERAHLQPSSCCASFCGPKCQEIYSHIQKILGVKHELEAGITWSIIQRSDVSDASQCGFPSRVECNSKLAVALSVMDECFLPIIDRRSGINIIHNVVYNYGSNFNRLNYRGFYTAILERGDEILAAASIRLHGDRLAEMPFIGTREIYRRQGMCRRLLSSIETELSSLKIRQLIIPAISEHLNTWTAVFGFEELEGALKKEIKSMNMLVFPGTDMLQKQLAKQENSDGVMVSEPTTNQPPSPALVEKSEASLSEEQNRQASSDSGGCPTSKSIDDVDALVSASPIPAIPSDAVCENKQKESSDNLKCLISGDSNVSNEGHRSIEPFEDNDSIPPVKAVEKDGCKIKDSRTPTCSENASEDAPLSKTVSGGCVGSLPSPVSDVSAEVNNGTSNGDNEESVVPSNANSDHEVFDAKTDGVDPGVVQDTPVRTESDKLDIDVKLDGVDPDIVQVTPDRTEIAKLNVDAKTNGVDPGVVQHTPDLTESDKSDADAKTNGVYPSVVHDIPDCTESDKPNIDPKTNGVDPIVIRDTPDCTEIDKPDIDPKTNGVDPSVVQVTPDCMESDKPDGDPKTNVVDPSVVQGTPPDCTESDKPNGDAKTDGIDPGTKPDRDAKTDGIDPGVVQDEPDRAESDKPHGDAKNDGIDPGAKPDRDAKTDGIDPGVVQDAPRSC</sequence>
<dbReference type="PANTHER" id="PTHR46309">
    <property type="entry name" value="PHD FINGER PROTEIN 12"/>
    <property type="match status" value="1"/>
</dbReference>
<keyword evidence="6" id="KW-1185">Reference proteome</keyword>
<dbReference type="InterPro" id="IPR011009">
    <property type="entry name" value="Kinase-like_dom_sf"/>
</dbReference>
<dbReference type="GO" id="GO:0005524">
    <property type="term" value="F:ATP binding"/>
    <property type="evidence" value="ECO:0007669"/>
    <property type="project" value="InterPro"/>
</dbReference>
<feature type="compositionally biased region" description="Basic residues" evidence="3">
    <location>
        <begin position="721"/>
        <end position="735"/>
    </location>
</feature>
<dbReference type="SUPFAM" id="SSF55729">
    <property type="entry name" value="Acyl-CoA N-acyltransferases (Nat)"/>
    <property type="match status" value="1"/>
</dbReference>
<dbReference type="CDD" id="cd04301">
    <property type="entry name" value="NAT_SF"/>
    <property type="match status" value="1"/>
</dbReference>
<dbReference type="PANTHER" id="PTHR46309:SF1">
    <property type="entry name" value="PHD FINGER PROTEIN 12"/>
    <property type="match status" value="1"/>
</dbReference>
<evidence type="ECO:0000313" key="5">
    <source>
        <dbReference type="EMBL" id="KAG6420129.1"/>
    </source>
</evidence>
<feature type="compositionally biased region" description="Acidic residues" evidence="3">
    <location>
        <begin position="263"/>
        <end position="276"/>
    </location>
</feature>
<feature type="region of interest" description="Disordered" evidence="3">
    <location>
        <begin position="716"/>
        <end position="807"/>
    </location>
</feature>
<feature type="compositionally biased region" description="Basic and acidic residues" evidence="3">
    <location>
        <begin position="360"/>
        <end position="371"/>
    </location>
</feature>
<dbReference type="InterPro" id="IPR016181">
    <property type="entry name" value="Acyl_CoA_acyltransferase"/>
</dbReference>
<evidence type="ECO:0000313" key="6">
    <source>
        <dbReference type="Proteomes" id="UP000298416"/>
    </source>
</evidence>
<reference evidence="5" key="1">
    <citation type="submission" date="2018-01" db="EMBL/GenBank/DDBJ databases">
        <authorList>
            <person name="Mao J.F."/>
        </authorList>
    </citation>
    <scope>NUCLEOTIDE SEQUENCE</scope>
    <source>
        <strain evidence="5">Huo1</strain>
        <tissue evidence="5">Leaf</tissue>
    </source>
</reference>
<feature type="compositionally biased region" description="Basic and acidic residues" evidence="3">
    <location>
        <begin position="538"/>
        <end position="554"/>
    </location>
</feature>
<name>A0A8X8XWH5_SALSN</name>
<protein>
    <recommendedName>
        <fullName evidence="4">Protein kinase domain-containing protein</fullName>
    </recommendedName>
</protein>
<dbReference type="InterPro" id="IPR056511">
    <property type="entry name" value="IDM1_C"/>
</dbReference>
<feature type="compositionally biased region" description="Basic and acidic residues" evidence="3">
    <location>
        <begin position="277"/>
        <end position="294"/>
    </location>
</feature>
<feature type="compositionally biased region" description="Basic and acidic residues" evidence="3">
    <location>
        <begin position="1593"/>
        <end position="1625"/>
    </location>
</feature>
<dbReference type="GO" id="GO:0005634">
    <property type="term" value="C:nucleus"/>
    <property type="evidence" value="ECO:0007669"/>
    <property type="project" value="UniProtKB-SubCell"/>
</dbReference>
<dbReference type="Pfam" id="PF23209">
    <property type="entry name" value="IDM1_C"/>
    <property type="match status" value="1"/>
</dbReference>
<dbReference type="GO" id="GO:0004672">
    <property type="term" value="F:protein kinase activity"/>
    <property type="evidence" value="ECO:0007669"/>
    <property type="project" value="InterPro"/>
</dbReference>
<dbReference type="Proteomes" id="UP000298416">
    <property type="component" value="Unassembled WGS sequence"/>
</dbReference>
<feature type="compositionally biased region" description="Basic and acidic residues" evidence="3">
    <location>
        <begin position="1557"/>
        <end position="1584"/>
    </location>
</feature>
<evidence type="ECO:0000259" key="4">
    <source>
        <dbReference type="PROSITE" id="PS50011"/>
    </source>
</evidence>
<feature type="compositionally biased region" description="Acidic residues" evidence="3">
    <location>
        <begin position="231"/>
        <end position="254"/>
    </location>
</feature>
<feature type="compositionally biased region" description="Polar residues" evidence="3">
    <location>
        <begin position="797"/>
        <end position="807"/>
    </location>
</feature>
<feature type="compositionally biased region" description="Basic and acidic residues" evidence="3">
    <location>
        <begin position="1375"/>
        <end position="1386"/>
    </location>
</feature>
<feature type="region of interest" description="Disordered" evidence="3">
    <location>
        <begin position="1274"/>
        <end position="1400"/>
    </location>
</feature>
<dbReference type="GO" id="GO:0006357">
    <property type="term" value="P:regulation of transcription by RNA polymerase II"/>
    <property type="evidence" value="ECO:0007669"/>
    <property type="project" value="TreeGrafter"/>
</dbReference>
<feature type="region of interest" description="Disordered" evidence="3">
    <location>
        <begin position="229"/>
        <end position="304"/>
    </location>
</feature>
<feature type="region of interest" description="Disordered" evidence="3">
    <location>
        <begin position="1189"/>
        <end position="1242"/>
    </location>
</feature>
<feature type="region of interest" description="Disordered" evidence="3">
    <location>
        <begin position="525"/>
        <end position="627"/>
    </location>
</feature>
<dbReference type="InterPro" id="IPR054292">
    <property type="entry name" value="DUF7028"/>
</dbReference>
<dbReference type="PROSITE" id="PS50011">
    <property type="entry name" value="PROTEIN_KINASE_DOM"/>
    <property type="match status" value="1"/>
</dbReference>
<dbReference type="EMBL" id="PNBA02000006">
    <property type="protein sequence ID" value="KAG6420129.1"/>
    <property type="molecule type" value="Genomic_DNA"/>
</dbReference>
<feature type="compositionally biased region" description="Basic and acidic residues" evidence="3">
    <location>
        <begin position="608"/>
        <end position="617"/>
    </location>
</feature>
<organism evidence="5">
    <name type="scientific">Salvia splendens</name>
    <name type="common">Scarlet sage</name>
    <dbReference type="NCBI Taxonomy" id="180675"/>
    <lineage>
        <taxon>Eukaryota</taxon>
        <taxon>Viridiplantae</taxon>
        <taxon>Streptophyta</taxon>
        <taxon>Embryophyta</taxon>
        <taxon>Tracheophyta</taxon>
        <taxon>Spermatophyta</taxon>
        <taxon>Magnoliopsida</taxon>
        <taxon>eudicotyledons</taxon>
        <taxon>Gunneridae</taxon>
        <taxon>Pentapetalae</taxon>
        <taxon>asterids</taxon>
        <taxon>lamiids</taxon>
        <taxon>Lamiales</taxon>
        <taxon>Lamiaceae</taxon>
        <taxon>Nepetoideae</taxon>
        <taxon>Mentheae</taxon>
        <taxon>Salviinae</taxon>
        <taxon>Salvia</taxon>
        <taxon>Salvia subgen. Calosphace</taxon>
        <taxon>core Calosphace</taxon>
    </lineage>
</organism>
<dbReference type="InterPro" id="IPR042163">
    <property type="entry name" value="PHF12"/>
</dbReference>
<gene>
    <name evidence="5" type="ORF">SASPL_116648</name>
</gene>
<dbReference type="InterPro" id="IPR000719">
    <property type="entry name" value="Prot_kinase_dom"/>
</dbReference>
<feature type="compositionally biased region" description="Polar residues" evidence="3">
    <location>
        <begin position="1219"/>
        <end position="1240"/>
    </location>
</feature>
<feature type="compositionally biased region" description="Basic and acidic residues" evidence="3">
    <location>
        <begin position="1498"/>
        <end position="1512"/>
    </location>
</feature>
<evidence type="ECO:0000256" key="3">
    <source>
        <dbReference type="SAM" id="MobiDB-lite"/>
    </source>
</evidence>
<feature type="region of interest" description="Disordered" evidence="3">
    <location>
        <begin position="1432"/>
        <end position="1638"/>
    </location>
</feature>
<feature type="compositionally biased region" description="Basic and acidic residues" evidence="3">
    <location>
        <begin position="408"/>
        <end position="435"/>
    </location>
</feature>
<comment type="subcellular location">
    <subcellularLocation>
        <location evidence="1">Nucleus</location>
    </subcellularLocation>
</comment>
<feature type="compositionally biased region" description="Basic and acidic residues" evidence="3">
    <location>
        <begin position="1472"/>
        <end position="1484"/>
    </location>
</feature>
<evidence type="ECO:0000256" key="2">
    <source>
        <dbReference type="ARBA" id="ARBA00023242"/>
    </source>
</evidence>
<feature type="domain" description="Protein kinase" evidence="4">
    <location>
        <begin position="1"/>
        <end position="93"/>
    </location>
</feature>
<dbReference type="Pfam" id="PF22970">
    <property type="entry name" value="DUF7028"/>
    <property type="match status" value="1"/>
</dbReference>
<dbReference type="InterPro" id="IPR032308">
    <property type="entry name" value="TDBD"/>
</dbReference>